<dbReference type="GO" id="GO:0043332">
    <property type="term" value="C:mating projection tip"/>
    <property type="evidence" value="ECO:0007669"/>
    <property type="project" value="TreeGrafter"/>
</dbReference>
<dbReference type="Gene3D" id="2.30.30.40">
    <property type="entry name" value="SH3 Domains"/>
    <property type="match status" value="1"/>
</dbReference>
<dbReference type="PRINTS" id="PR00452">
    <property type="entry name" value="SH3DOMAIN"/>
</dbReference>
<dbReference type="GO" id="GO:0006897">
    <property type="term" value="P:endocytosis"/>
    <property type="evidence" value="ECO:0007669"/>
    <property type="project" value="InterPro"/>
</dbReference>
<feature type="region of interest" description="Disordered" evidence="3">
    <location>
        <begin position="313"/>
        <end position="347"/>
    </location>
</feature>
<dbReference type="InterPro" id="IPR004148">
    <property type="entry name" value="BAR_dom"/>
</dbReference>
<accession>A0AAD5XUM6</accession>
<dbReference type="SMART" id="SM00721">
    <property type="entry name" value="BAR"/>
    <property type="match status" value="1"/>
</dbReference>
<reference evidence="6" key="1">
    <citation type="submission" date="2020-05" db="EMBL/GenBank/DDBJ databases">
        <title>Phylogenomic resolution of chytrid fungi.</title>
        <authorList>
            <person name="Stajich J.E."/>
            <person name="Amses K."/>
            <person name="Simmons R."/>
            <person name="Seto K."/>
            <person name="Myers J."/>
            <person name="Bonds A."/>
            <person name="Quandt C.A."/>
            <person name="Barry K."/>
            <person name="Liu P."/>
            <person name="Grigoriev I."/>
            <person name="Longcore J.E."/>
            <person name="James T.Y."/>
        </authorList>
    </citation>
    <scope>NUCLEOTIDE SEQUENCE</scope>
    <source>
        <strain evidence="6">JEL0379</strain>
    </source>
</reference>
<dbReference type="GO" id="GO:1990528">
    <property type="term" value="C:Rvs161p-Rvs167p complex"/>
    <property type="evidence" value="ECO:0007669"/>
    <property type="project" value="TreeGrafter"/>
</dbReference>
<dbReference type="AlphaFoldDB" id="A0AAD5XUM6"/>
<dbReference type="PANTHER" id="PTHR47174">
    <property type="entry name" value="BRIDGING INTEGRATOR 3"/>
    <property type="match status" value="1"/>
</dbReference>
<dbReference type="Proteomes" id="UP001212152">
    <property type="component" value="Unassembled WGS sequence"/>
</dbReference>
<dbReference type="Pfam" id="PF00018">
    <property type="entry name" value="SH3_1"/>
    <property type="match status" value="1"/>
</dbReference>
<dbReference type="PROSITE" id="PS51021">
    <property type="entry name" value="BAR"/>
    <property type="match status" value="1"/>
</dbReference>
<dbReference type="SUPFAM" id="SSF50044">
    <property type="entry name" value="SH3-domain"/>
    <property type="match status" value="1"/>
</dbReference>
<dbReference type="SUPFAM" id="SSF103657">
    <property type="entry name" value="BAR/IMD domain-like"/>
    <property type="match status" value="1"/>
</dbReference>
<evidence type="ECO:0000259" key="5">
    <source>
        <dbReference type="PROSITE" id="PS51021"/>
    </source>
</evidence>
<dbReference type="GO" id="GO:0051666">
    <property type="term" value="P:actin cortical patch localization"/>
    <property type="evidence" value="ECO:0007669"/>
    <property type="project" value="InterPro"/>
</dbReference>
<feature type="compositionally biased region" description="Acidic residues" evidence="3">
    <location>
        <begin position="317"/>
        <end position="327"/>
    </location>
</feature>
<dbReference type="Gene3D" id="1.20.1270.60">
    <property type="entry name" value="Arfaptin homology (AH) domain/BAR domain"/>
    <property type="match status" value="1"/>
</dbReference>
<feature type="compositionally biased region" description="Low complexity" evidence="3">
    <location>
        <begin position="328"/>
        <end position="338"/>
    </location>
</feature>
<evidence type="ECO:0000256" key="3">
    <source>
        <dbReference type="SAM" id="MobiDB-lite"/>
    </source>
</evidence>
<dbReference type="Pfam" id="PF03114">
    <property type="entry name" value="BAR"/>
    <property type="match status" value="1"/>
</dbReference>
<dbReference type="PANTHER" id="PTHR47174:SF1">
    <property type="entry name" value="REDUCED VIABILITY UPON STARVATION PROTEIN 167"/>
    <property type="match status" value="1"/>
</dbReference>
<feature type="domain" description="SH3" evidence="4">
    <location>
        <begin position="392"/>
        <end position="451"/>
    </location>
</feature>
<dbReference type="SMART" id="SM00326">
    <property type="entry name" value="SH3"/>
    <property type="match status" value="1"/>
</dbReference>
<dbReference type="InterPro" id="IPR046982">
    <property type="entry name" value="BIN3/RVS161-like"/>
</dbReference>
<evidence type="ECO:0000259" key="4">
    <source>
        <dbReference type="PROSITE" id="PS50002"/>
    </source>
</evidence>
<proteinExistence type="predicted"/>
<evidence type="ECO:0000256" key="2">
    <source>
        <dbReference type="PROSITE-ProRule" id="PRU00192"/>
    </source>
</evidence>
<sequence length="451" mass="50651">MSWKGLSKAVARLPTRLAQRTGYASETVDQEFLELESQFKRLEGMARKFTEDAKKFKDSLSAMLAHQARFAEMLVQVYRPIAALPNQTPPPGMPRTSIDALEDEVMEEDYRAASGAVSPSKMKPDYPESQAAAEAFAEAMVAAREQLLPDLQVIERQMVAPTNEYIMLINNVKRLLDKRARKLVDYDRHRDSYQKLKNKPDKNLSDEKRLSSLESSLDQATREFNNVDNILKQELPTFIGLRVAFIDPCFQTLYWYELKVVETLHHCFADLCNKHFDMSVTAAQGFDAKYEEMMGMLQELTLAKKGYRRSEYAAGDENADGAEEGEEQQQQQYAASASESRRSEDALPAYEASALPSKATYSATPTALAAFRTPGGSGSSTSQIQPPPSTTPRTTYVIALYDFDGAEEGDLKFKKDDKIEVLERTPDANDWWSGRVKGVTGQFPGYVDRFG</sequence>
<dbReference type="GO" id="GO:0008289">
    <property type="term" value="F:lipid binding"/>
    <property type="evidence" value="ECO:0007669"/>
    <property type="project" value="TreeGrafter"/>
</dbReference>
<keyword evidence="1 2" id="KW-0728">SH3 domain</keyword>
<dbReference type="PROSITE" id="PS50002">
    <property type="entry name" value="SH3"/>
    <property type="match status" value="1"/>
</dbReference>
<dbReference type="EMBL" id="JADGJQ010000008">
    <property type="protein sequence ID" value="KAJ3182663.1"/>
    <property type="molecule type" value="Genomic_DNA"/>
</dbReference>
<comment type="caution">
    <text evidence="6">The sequence shown here is derived from an EMBL/GenBank/DDBJ whole genome shotgun (WGS) entry which is preliminary data.</text>
</comment>
<dbReference type="GO" id="GO:0097320">
    <property type="term" value="P:plasma membrane tubulation"/>
    <property type="evidence" value="ECO:0007669"/>
    <property type="project" value="TreeGrafter"/>
</dbReference>
<gene>
    <name evidence="6" type="ORF">HDU87_008002</name>
</gene>
<feature type="domain" description="BAR" evidence="5">
    <location>
        <begin position="17"/>
        <end position="284"/>
    </location>
</feature>
<dbReference type="GO" id="GO:0031097">
    <property type="term" value="C:medial cortex"/>
    <property type="evidence" value="ECO:0007669"/>
    <property type="project" value="TreeGrafter"/>
</dbReference>
<evidence type="ECO:0000256" key="1">
    <source>
        <dbReference type="ARBA" id="ARBA00022443"/>
    </source>
</evidence>
<dbReference type="InterPro" id="IPR036028">
    <property type="entry name" value="SH3-like_dom_sf"/>
</dbReference>
<dbReference type="InterPro" id="IPR001452">
    <property type="entry name" value="SH3_domain"/>
</dbReference>
<organism evidence="6 7">
    <name type="scientific">Geranomyces variabilis</name>
    <dbReference type="NCBI Taxonomy" id="109894"/>
    <lineage>
        <taxon>Eukaryota</taxon>
        <taxon>Fungi</taxon>
        <taxon>Fungi incertae sedis</taxon>
        <taxon>Chytridiomycota</taxon>
        <taxon>Chytridiomycota incertae sedis</taxon>
        <taxon>Chytridiomycetes</taxon>
        <taxon>Spizellomycetales</taxon>
        <taxon>Powellomycetaceae</taxon>
        <taxon>Geranomyces</taxon>
    </lineage>
</organism>
<evidence type="ECO:0008006" key="8">
    <source>
        <dbReference type="Google" id="ProtNLM"/>
    </source>
</evidence>
<feature type="region of interest" description="Disordered" evidence="3">
    <location>
        <begin position="369"/>
        <end position="391"/>
    </location>
</feature>
<evidence type="ECO:0000313" key="7">
    <source>
        <dbReference type="Proteomes" id="UP001212152"/>
    </source>
</evidence>
<protein>
    <recommendedName>
        <fullName evidence="8">BAR-domain-containing protein</fullName>
    </recommendedName>
</protein>
<name>A0AAD5XUM6_9FUNG</name>
<dbReference type="FunFam" id="2.30.30.40:FF:000100">
    <property type="entry name" value="SH3 domain-containing YSC84-like protein 1"/>
    <property type="match status" value="1"/>
</dbReference>
<keyword evidence="7" id="KW-1185">Reference proteome</keyword>
<dbReference type="InterPro" id="IPR027267">
    <property type="entry name" value="AH/BAR_dom_sf"/>
</dbReference>
<evidence type="ECO:0000313" key="6">
    <source>
        <dbReference type="EMBL" id="KAJ3182663.1"/>
    </source>
</evidence>
<dbReference type="GO" id="GO:0015629">
    <property type="term" value="C:actin cytoskeleton"/>
    <property type="evidence" value="ECO:0007669"/>
    <property type="project" value="TreeGrafter"/>
</dbReference>